<protein>
    <recommendedName>
        <fullName evidence="4">EF-hand domain-containing protein</fullName>
    </recommendedName>
</protein>
<proteinExistence type="predicted"/>
<feature type="region of interest" description="Disordered" evidence="1">
    <location>
        <begin position="159"/>
        <end position="318"/>
    </location>
</feature>
<evidence type="ECO:0000313" key="2">
    <source>
        <dbReference type="EMBL" id="KAF7291359.1"/>
    </source>
</evidence>
<dbReference type="PROSITE" id="PS00018">
    <property type="entry name" value="EF_HAND_1"/>
    <property type="match status" value="1"/>
</dbReference>
<name>A0A8H6VRQ0_9AGAR</name>
<evidence type="ECO:0000313" key="3">
    <source>
        <dbReference type="Proteomes" id="UP000636479"/>
    </source>
</evidence>
<feature type="region of interest" description="Disordered" evidence="1">
    <location>
        <begin position="1063"/>
        <end position="1098"/>
    </location>
</feature>
<dbReference type="RefSeq" id="XP_037214481.1">
    <property type="nucleotide sequence ID" value="XM_037369275.1"/>
</dbReference>
<evidence type="ECO:0000256" key="1">
    <source>
        <dbReference type="SAM" id="MobiDB-lite"/>
    </source>
</evidence>
<dbReference type="Proteomes" id="UP000636479">
    <property type="component" value="Unassembled WGS sequence"/>
</dbReference>
<dbReference type="AlphaFoldDB" id="A0A8H6VRQ0"/>
<comment type="caution">
    <text evidence="2">The sequence shown here is derived from an EMBL/GenBank/DDBJ whole genome shotgun (WGS) entry which is preliminary data.</text>
</comment>
<dbReference type="EMBL" id="JACAZF010000013">
    <property type="protein sequence ID" value="KAF7291359.1"/>
    <property type="molecule type" value="Genomic_DNA"/>
</dbReference>
<dbReference type="GeneID" id="59351791"/>
<evidence type="ECO:0008006" key="4">
    <source>
        <dbReference type="Google" id="ProtNLM"/>
    </source>
</evidence>
<feature type="compositionally biased region" description="Basic and acidic residues" evidence="1">
    <location>
        <begin position="238"/>
        <end position="250"/>
    </location>
</feature>
<feature type="compositionally biased region" description="Low complexity" evidence="1">
    <location>
        <begin position="1066"/>
        <end position="1078"/>
    </location>
</feature>
<feature type="compositionally biased region" description="Polar residues" evidence="1">
    <location>
        <begin position="302"/>
        <end position="311"/>
    </location>
</feature>
<reference evidence="2" key="1">
    <citation type="submission" date="2020-05" db="EMBL/GenBank/DDBJ databases">
        <title>Mycena genomes resolve the evolution of fungal bioluminescence.</title>
        <authorList>
            <person name="Tsai I.J."/>
        </authorList>
    </citation>
    <scope>NUCLEOTIDE SEQUENCE</scope>
    <source>
        <strain evidence="2">171206Taipei</strain>
    </source>
</reference>
<keyword evidence="3" id="KW-1185">Reference proteome</keyword>
<feature type="compositionally biased region" description="Basic residues" evidence="1">
    <location>
        <begin position="223"/>
        <end position="237"/>
    </location>
</feature>
<gene>
    <name evidence="2" type="ORF">MIND_01280400</name>
</gene>
<accession>A0A8H6VRQ0</accession>
<sequence>MYELPTIPGRTAAARKGENATQSSCGIRLVLIIANGRCFCQRERWATKECDGYLRSCGILHALDGMRELEGEGNTVYAALPPGYGVFQEWRLINHNKCGIRLGPTDGMDLGQVAFDPTARTGPCIRPPVFELAAARVLGRRQSAVCLCEAVGCNPDAPAPRATNVALTSSRRSPQFPLLPPPPRSMSVIFPGGRRGRTSGPHATDADTSFVDLDMPPPEKEKEKRHHSPFSYLRIRKRSSEKGDLKRQPSRETIGSPRRDTSLPPVPPLPTHTRNLSEPPSPSASRPFPFPQPYRAPPVRANSGSDSSLSSFPYPPTPPSNIHALPRVVSPASSREDLTHARLATANAILPSPGPALAAAAVLTAAQQSGSVFPSFSREALGSVDGLPAQIAAHSTGQARGLRGIMQTAAMDKAKVAATVGPMITNGMQNLTKAQTIVDELIASEAWSVVKESAAAVLEPAKDVVVILDSVVKYIPAIMVAESIFSVVIKHELERNENDKNILVVYHTMSVFWFTMCDLQAIFRADHDHIKDGLDNFFQAVAKTIEDFGNFRDVYYRHGHFTHTLRSSEYRKKLTGFTTAFATHKSDLHFLLSESSALEIHETLGSVGGMAAQLDLVTKQLATVTGMLSRQTPFEMKIGEAVRVGGERALEDSSFLNQLARDHFGAQEDLDPQIQTHLRVSLDEALSSNMPGFSLKVEAAQKEMADALERSKDAILHQLNSGAYQLIKDDDIRSVWQAMNWKISCKSRHFVDAVHSHFVQRFSDHERNSGDRHGEEWTLYVLSQVIYYPSIADAIDDDGSGYISVHEVNHFFKSRPKEWSAPQWLAYWAAGWKHNSLAYKERCQSIFSAIESAARKVHPDNRPGVKAYIKTSGISELYLVVNSVAPDMLARRAHHSPVQLDALRADMMKKESEAISTRMERIQYQLESPETVLAVLGTYRLEGFILCVLELILERHLAILEVANSLVVHEQELSSMTNSMKNLAAAFGMRYRTLTESWRQQRLDTDFLVQSFAGGIFREWHQVFADQQHDVHESSYSPTYQRPVSPRMPRTPQEILIYPLPPQPTSPGLLSPTSPPSGIAAPYPNSGGHPTRSLHPGRNPHRGSSYFYHFDFERRPSERPTSLIEPASISEVYRTKTSKKPKLEDRITTLEGELSEIKGMLAQLIQVSLSTARGG</sequence>
<organism evidence="2 3">
    <name type="scientific">Mycena indigotica</name>
    <dbReference type="NCBI Taxonomy" id="2126181"/>
    <lineage>
        <taxon>Eukaryota</taxon>
        <taxon>Fungi</taxon>
        <taxon>Dikarya</taxon>
        <taxon>Basidiomycota</taxon>
        <taxon>Agaricomycotina</taxon>
        <taxon>Agaricomycetes</taxon>
        <taxon>Agaricomycetidae</taxon>
        <taxon>Agaricales</taxon>
        <taxon>Marasmiineae</taxon>
        <taxon>Mycenaceae</taxon>
        <taxon>Mycena</taxon>
    </lineage>
</organism>
<dbReference type="InterPro" id="IPR018247">
    <property type="entry name" value="EF_Hand_1_Ca_BS"/>
</dbReference>
<dbReference type="OrthoDB" id="3222020at2759"/>